<dbReference type="InterPro" id="IPR000510">
    <property type="entry name" value="Nase/OxRdtase_comp1"/>
</dbReference>
<dbReference type="EMBL" id="LGSS01000006">
    <property type="protein sequence ID" value="KNF08653.1"/>
    <property type="molecule type" value="Genomic_DNA"/>
</dbReference>
<dbReference type="OrthoDB" id="9767044at2"/>
<gene>
    <name evidence="3" type="primary">nifE3</name>
    <name evidence="3" type="ORF">CLPU_6c01390</name>
</gene>
<proteinExistence type="predicted"/>
<protein>
    <submittedName>
        <fullName evidence="3">Nitrogenase iron-molybdenum cofactor biosynthesis protein NifE</fullName>
        <ecNumber evidence="3">1.18.6.1</ecNumber>
    </submittedName>
</protein>
<dbReference type="STRING" id="1503.CLPU_6c01390"/>
<dbReference type="GO" id="GO:0016163">
    <property type="term" value="F:nitrogenase activity"/>
    <property type="evidence" value="ECO:0007669"/>
    <property type="project" value="UniProtKB-EC"/>
</dbReference>
<evidence type="ECO:0000256" key="1">
    <source>
        <dbReference type="SAM" id="Coils"/>
    </source>
</evidence>
<dbReference type="PANTHER" id="PTHR42956:SF1">
    <property type="entry name" value="NITROGENASE IRON-MOLYBDENUM COFACTOR BIOSYNTHESIS PROTEIN NIFE"/>
    <property type="match status" value="1"/>
</dbReference>
<keyword evidence="3" id="KW-0560">Oxidoreductase</keyword>
<keyword evidence="4" id="KW-1185">Reference proteome</keyword>
<dbReference type="Gene3D" id="3.40.50.1980">
    <property type="entry name" value="Nitrogenase molybdenum iron protein domain"/>
    <property type="match status" value="3"/>
</dbReference>
<keyword evidence="1" id="KW-0175">Coiled coil</keyword>
<dbReference type="Proteomes" id="UP000037267">
    <property type="component" value="Unassembled WGS sequence"/>
</dbReference>
<dbReference type="PANTHER" id="PTHR42956">
    <property type="entry name" value="NITROGENASE IRON-MOLYBDENUM COFACTOR BIOSYNTHESIS PROTEIN NIFE"/>
    <property type="match status" value="1"/>
</dbReference>
<name>A0A0L0WAY3_GOTPU</name>
<dbReference type="RefSeq" id="WP_050355168.1">
    <property type="nucleotide sequence ID" value="NZ_LGSS01000006.1"/>
</dbReference>
<reference evidence="4" key="1">
    <citation type="submission" date="2015-07" db="EMBL/GenBank/DDBJ databases">
        <title>Draft genome sequence of the purine-degrading Gottschalkia purinilyticum DSM 1384 (formerly Clostridium purinilyticum).</title>
        <authorList>
            <person name="Poehlein A."/>
            <person name="Schiel-Bengelsdorf B."/>
            <person name="Bengelsdorf F.R."/>
            <person name="Daniel R."/>
            <person name="Duerre P."/>
        </authorList>
    </citation>
    <scope>NUCLEOTIDE SEQUENCE [LARGE SCALE GENOMIC DNA]</scope>
    <source>
        <strain evidence="4">DSM 1384</strain>
    </source>
</reference>
<feature type="coiled-coil region" evidence="1">
    <location>
        <begin position="304"/>
        <end position="331"/>
    </location>
</feature>
<dbReference type="Pfam" id="PF00148">
    <property type="entry name" value="Oxidored_nitro"/>
    <property type="match status" value="1"/>
</dbReference>
<feature type="domain" description="Nitrogenase/oxidoreductase component 1" evidence="2">
    <location>
        <begin position="52"/>
        <end position="453"/>
    </location>
</feature>
<comment type="caution">
    <text evidence="3">The sequence shown here is derived from an EMBL/GenBank/DDBJ whole genome shotgun (WGS) entry which is preliminary data.</text>
</comment>
<dbReference type="AlphaFoldDB" id="A0A0L0WAY3"/>
<dbReference type="EC" id="1.18.6.1" evidence="3"/>
<sequence length="489" mass="54634">MTINLLNEDLQIRENRLGSITGYHGSAKDLSNCSRKSVLNDRERSFTQCSSCSSGTAICQLAMIQDAVVINHAPLGCSGDFPEFNFINRTGQIKRKMKLKNVRLISTNLREKDMIYGGNEKLEKTIKEAYERYNPKAIFVTTSCGSGIIGDDVNGAVEKAESELGIPIVPIFCEGFRSKIWATGFDAAYHGILKKIVKPPKNKSNNIINIINFWGDDYFSNLFEKLGLIPNYIVPFTTITQLEKLSEAAATIQVCSTLGTYFSTALEQEFGVPEVKSPPPYGILGTDIWLRELGNIVGKEKEVEELIISEKQRIEEELQDLRNKLKGKKAFVAAGAVHGHSIISVLKELGIQVAGACTWHHDPILDNRDETSDSLKHVVDTYGDIQLTVCNKQSFEMVNLLNRVEPDIFIVRHSGMSIWGAKLGIPTMLIGDEQFGLGYQGIINYGQKIYDMITNSSYVKNLSKYTKLPYTKWWLEQDPFYFLGGNAGE</sequence>
<evidence type="ECO:0000313" key="4">
    <source>
        <dbReference type="Proteomes" id="UP000037267"/>
    </source>
</evidence>
<dbReference type="SUPFAM" id="SSF53807">
    <property type="entry name" value="Helical backbone' metal receptor"/>
    <property type="match status" value="1"/>
</dbReference>
<accession>A0A0L0WAY3</accession>
<dbReference type="InterPro" id="IPR049939">
    <property type="entry name" value="NifE-like"/>
</dbReference>
<dbReference type="PATRIC" id="fig|1503.3.peg.2938"/>
<organism evidence="3 4">
    <name type="scientific">Gottschalkia purinilytica</name>
    <name type="common">Clostridium purinilyticum</name>
    <dbReference type="NCBI Taxonomy" id="1503"/>
    <lineage>
        <taxon>Bacteria</taxon>
        <taxon>Bacillati</taxon>
        <taxon>Bacillota</taxon>
        <taxon>Tissierellia</taxon>
        <taxon>Tissierellales</taxon>
        <taxon>Gottschalkiaceae</taxon>
        <taxon>Gottschalkia</taxon>
    </lineage>
</organism>
<evidence type="ECO:0000313" key="3">
    <source>
        <dbReference type="EMBL" id="KNF08653.1"/>
    </source>
</evidence>
<evidence type="ECO:0000259" key="2">
    <source>
        <dbReference type="Pfam" id="PF00148"/>
    </source>
</evidence>